<evidence type="ECO:0000313" key="1">
    <source>
        <dbReference type="EMBL" id="KAJ9593422.1"/>
    </source>
</evidence>
<evidence type="ECO:0000313" key="2">
    <source>
        <dbReference type="Proteomes" id="UP001233999"/>
    </source>
</evidence>
<protein>
    <submittedName>
        <fullName evidence="1">Uncharacterized protein</fullName>
    </submittedName>
</protein>
<feature type="non-terminal residue" evidence="1">
    <location>
        <position position="196"/>
    </location>
</feature>
<sequence>ELNGDSTNSSPKKYLFINSKTLFKIIHIPNDKNVYNVDTCKFYEYNAGVQNCSVIPRESVKCCFSSGVGENISGKMFRGKCCGTFSPLLPLEDPDILQNFSSGVGENIVGRFSRGSRGNVEGRSRYSSDFSSGVGENVIIPSGVGENVIFPSGVGENVFPSGVGEMLFFPRESGKMLFFPRESGKCFFLGRSRYSS</sequence>
<gene>
    <name evidence="1" type="ORF">L9F63_015024</name>
</gene>
<feature type="non-terminal residue" evidence="1">
    <location>
        <position position="1"/>
    </location>
</feature>
<comment type="caution">
    <text evidence="1">The sequence shown here is derived from an EMBL/GenBank/DDBJ whole genome shotgun (WGS) entry which is preliminary data.</text>
</comment>
<reference evidence="1" key="1">
    <citation type="journal article" date="2023" name="IScience">
        <title>Live-bearing cockroach genome reveals convergent evolutionary mechanisms linked to viviparity in insects and beyond.</title>
        <authorList>
            <person name="Fouks B."/>
            <person name="Harrison M.C."/>
            <person name="Mikhailova A.A."/>
            <person name="Marchal E."/>
            <person name="English S."/>
            <person name="Carruthers M."/>
            <person name="Jennings E.C."/>
            <person name="Chiamaka E.L."/>
            <person name="Frigard R.A."/>
            <person name="Pippel M."/>
            <person name="Attardo G.M."/>
            <person name="Benoit J.B."/>
            <person name="Bornberg-Bauer E."/>
            <person name="Tobe S.S."/>
        </authorList>
    </citation>
    <scope>NUCLEOTIDE SEQUENCE</scope>
    <source>
        <strain evidence="1">Stay&amp;Tobe</strain>
    </source>
</reference>
<organism evidence="1 2">
    <name type="scientific">Diploptera punctata</name>
    <name type="common">Pacific beetle cockroach</name>
    <dbReference type="NCBI Taxonomy" id="6984"/>
    <lineage>
        <taxon>Eukaryota</taxon>
        <taxon>Metazoa</taxon>
        <taxon>Ecdysozoa</taxon>
        <taxon>Arthropoda</taxon>
        <taxon>Hexapoda</taxon>
        <taxon>Insecta</taxon>
        <taxon>Pterygota</taxon>
        <taxon>Neoptera</taxon>
        <taxon>Polyneoptera</taxon>
        <taxon>Dictyoptera</taxon>
        <taxon>Blattodea</taxon>
        <taxon>Blaberoidea</taxon>
        <taxon>Blaberidae</taxon>
        <taxon>Diplopterinae</taxon>
        <taxon>Diploptera</taxon>
    </lineage>
</organism>
<accession>A0AAD8A6L5</accession>
<name>A0AAD8A6L5_DIPPU</name>
<dbReference type="Proteomes" id="UP001233999">
    <property type="component" value="Unassembled WGS sequence"/>
</dbReference>
<proteinExistence type="predicted"/>
<dbReference type="AlphaFoldDB" id="A0AAD8A6L5"/>
<dbReference type="EMBL" id="JASPKZ010003442">
    <property type="protein sequence ID" value="KAJ9593422.1"/>
    <property type="molecule type" value="Genomic_DNA"/>
</dbReference>
<keyword evidence="2" id="KW-1185">Reference proteome</keyword>
<reference evidence="1" key="2">
    <citation type="submission" date="2023-05" db="EMBL/GenBank/DDBJ databases">
        <authorList>
            <person name="Fouks B."/>
        </authorList>
    </citation>
    <scope>NUCLEOTIDE SEQUENCE</scope>
    <source>
        <strain evidence="1">Stay&amp;Tobe</strain>
        <tissue evidence="1">Testes</tissue>
    </source>
</reference>